<dbReference type="InParanoid" id="Q6CNF0"/>
<feature type="region of interest" description="Disordered" evidence="1">
    <location>
        <begin position="52"/>
        <end position="82"/>
    </location>
</feature>
<feature type="region of interest" description="Disordered" evidence="1">
    <location>
        <begin position="1"/>
        <end position="22"/>
    </location>
</feature>
<dbReference type="RefSeq" id="XP_454539.1">
    <property type="nucleotide sequence ID" value="XM_454539.1"/>
</dbReference>
<accession>Q6CNF0</accession>
<dbReference type="Proteomes" id="UP000000598">
    <property type="component" value="Chromosome E"/>
</dbReference>
<gene>
    <name evidence="2" type="ORF">KLLA0_E13069g</name>
</gene>
<dbReference type="GeneID" id="2893791"/>
<protein>
    <submittedName>
        <fullName evidence="2">KLLA0E13069p</fullName>
    </submittedName>
</protein>
<keyword evidence="3" id="KW-1185">Reference proteome</keyword>
<dbReference type="AlphaFoldDB" id="Q6CNF0"/>
<organism evidence="2 3">
    <name type="scientific">Kluyveromyces lactis (strain ATCC 8585 / CBS 2359 / DSM 70799 / NBRC 1267 / NRRL Y-1140 / WM37)</name>
    <name type="common">Yeast</name>
    <name type="synonym">Candida sphaerica</name>
    <dbReference type="NCBI Taxonomy" id="284590"/>
    <lineage>
        <taxon>Eukaryota</taxon>
        <taxon>Fungi</taxon>
        <taxon>Dikarya</taxon>
        <taxon>Ascomycota</taxon>
        <taxon>Saccharomycotina</taxon>
        <taxon>Saccharomycetes</taxon>
        <taxon>Saccharomycetales</taxon>
        <taxon>Saccharomycetaceae</taxon>
        <taxon>Kluyveromyces</taxon>
    </lineage>
</organism>
<evidence type="ECO:0000256" key="1">
    <source>
        <dbReference type="SAM" id="MobiDB-lite"/>
    </source>
</evidence>
<dbReference type="HOGENOM" id="CLU_2558609_0_0_1"/>
<dbReference type="EMBL" id="CR382125">
    <property type="protein sequence ID" value="CAG99626.1"/>
    <property type="molecule type" value="Genomic_DNA"/>
</dbReference>
<evidence type="ECO:0000313" key="2">
    <source>
        <dbReference type="EMBL" id="CAG99626.1"/>
    </source>
</evidence>
<sequence>MGLLDSVKSYASKQSESGEDLVKKAEGYLGEERLGQIKTKVGEENFKKFEDQARSFLGESSEKKDSTETSGSAETSTESKKN</sequence>
<proteinExistence type="predicted"/>
<evidence type="ECO:0000313" key="3">
    <source>
        <dbReference type="Proteomes" id="UP000000598"/>
    </source>
</evidence>
<dbReference type="eggNOG" id="ENOG502RUCQ">
    <property type="taxonomic scope" value="Eukaryota"/>
</dbReference>
<dbReference type="KEGG" id="kla:KLLA0_E13069g"/>
<reference evidence="2 3" key="1">
    <citation type="journal article" date="2004" name="Nature">
        <title>Genome evolution in yeasts.</title>
        <authorList>
            <consortium name="Genolevures"/>
            <person name="Dujon B."/>
            <person name="Sherman D."/>
            <person name="Fischer G."/>
            <person name="Durrens P."/>
            <person name="Casaregola S."/>
            <person name="Lafontaine I."/>
            <person name="de Montigny J."/>
            <person name="Marck C."/>
            <person name="Neuveglise C."/>
            <person name="Talla E."/>
            <person name="Goffard N."/>
            <person name="Frangeul L."/>
            <person name="Aigle M."/>
            <person name="Anthouard V."/>
            <person name="Babour A."/>
            <person name="Barbe V."/>
            <person name="Barnay S."/>
            <person name="Blanchin S."/>
            <person name="Beckerich J.M."/>
            <person name="Beyne E."/>
            <person name="Bleykasten C."/>
            <person name="Boisrame A."/>
            <person name="Boyer J."/>
            <person name="Cattolico L."/>
            <person name="Confanioleri F."/>
            <person name="de Daruvar A."/>
            <person name="Despons L."/>
            <person name="Fabre E."/>
            <person name="Fairhead C."/>
            <person name="Ferry-Dumazet H."/>
            <person name="Groppi A."/>
            <person name="Hantraye F."/>
            <person name="Hennequin C."/>
            <person name="Jauniaux N."/>
            <person name="Joyet P."/>
            <person name="Kachouri R."/>
            <person name="Kerrest A."/>
            <person name="Koszul R."/>
            <person name="Lemaire M."/>
            <person name="Lesur I."/>
            <person name="Ma L."/>
            <person name="Muller H."/>
            <person name="Nicaud J.M."/>
            <person name="Nikolski M."/>
            <person name="Oztas S."/>
            <person name="Ozier-Kalogeropoulos O."/>
            <person name="Pellenz S."/>
            <person name="Potier S."/>
            <person name="Richard G.F."/>
            <person name="Straub M.L."/>
            <person name="Suleau A."/>
            <person name="Swennene D."/>
            <person name="Tekaia F."/>
            <person name="Wesolowski-Louvel M."/>
            <person name="Westhof E."/>
            <person name="Wirth B."/>
            <person name="Zeniou-Meyer M."/>
            <person name="Zivanovic I."/>
            <person name="Bolotin-Fukuhara M."/>
            <person name="Thierry A."/>
            <person name="Bouchier C."/>
            <person name="Caudron B."/>
            <person name="Scarpelli C."/>
            <person name="Gaillardin C."/>
            <person name="Weissenbach J."/>
            <person name="Wincker P."/>
            <person name="Souciet J.L."/>
        </authorList>
    </citation>
    <scope>NUCLEOTIDE SEQUENCE [LARGE SCALE GENOMIC DNA]</scope>
    <source>
        <strain evidence="3">ATCC 8585 / CBS 2359 / DSM 70799 / NBRC 1267 / NRRL Y-1140 / WM37</strain>
    </source>
</reference>
<name>Q6CNF0_KLULA</name>
<dbReference type="PaxDb" id="284590-Q6CNF0"/>